<dbReference type="CDD" id="cd01100">
    <property type="entry name" value="APPLE_Factor_XI_like"/>
    <property type="match status" value="1"/>
</dbReference>
<dbReference type="InterPro" id="IPR012334">
    <property type="entry name" value="Pectin_lyas_fold"/>
</dbReference>
<dbReference type="GO" id="GO:0030686">
    <property type="term" value="C:90S preribosome"/>
    <property type="evidence" value="ECO:0007669"/>
    <property type="project" value="TreeGrafter"/>
</dbReference>
<dbReference type="InterPro" id="IPR000554">
    <property type="entry name" value="Ribosomal_eS7"/>
</dbReference>
<dbReference type="EMBL" id="LHPG02000024">
    <property type="protein sequence ID" value="PRW20374.1"/>
    <property type="molecule type" value="Genomic_DNA"/>
</dbReference>
<feature type="region of interest" description="Disordered" evidence="6">
    <location>
        <begin position="1376"/>
        <end position="1506"/>
    </location>
</feature>
<feature type="region of interest" description="Disordered" evidence="6">
    <location>
        <begin position="247"/>
        <end position="327"/>
    </location>
</feature>
<keyword evidence="2" id="KW-0677">Repeat</keyword>
<dbReference type="InterPro" id="IPR000177">
    <property type="entry name" value="Apple"/>
</dbReference>
<dbReference type="GO" id="GO:0003735">
    <property type="term" value="F:structural constituent of ribosome"/>
    <property type="evidence" value="ECO:0007669"/>
    <property type="project" value="InterPro"/>
</dbReference>
<dbReference type="Gene3D" id="3.50.4.10">
    <property type="entry name" value="Hepatocyte Growth Factor"/>
    <property type="match status" value="2"/>
</dbReference>
<dbReference type="GO" id="GO:0006412">
    <property type="term" value="P:translation"/>
    <property type="evidence" value="ECO:0007669"/>
    <property type="project" value="InterPro"/>
</dbReference>
<evidence type="ECO:0000256" key="4">
    <source>
        <dbReference type="ARBA" id="ARBA00023157"/>
    </source>
</evidence>
<evidence type="ECO:0000256" key="5">
    <source>
        <dbReference type="ARBA" id="ARBA00023274"/>
    </source>
</evidence>
<dbReference type="Pfam" id="PF00024">
    <property type="entry name" value="PAN_1"/>
    <property type="match status" value="2"/>
</dbReference>
<feature type="compositionally biased region" description="Polar residues" evidence="6">
    <location>
        <begin position="294"/>
        <end position="307"/>
    </location>
</feature>
<dbReference type="Gene3D" id="2.160.20.10">
    <property type="entry name" value="Single-stranded right-handed beta-helix, Pectin lyase-like"/>
    <property type="match status" value="1"/>
</dbReference>
<organism evidence="8 9">
    <name type="scientific">Chlorella sorokiniana</name>
    <name type="common">Freshwater green alga</name>
    <dbReference type="NCBI Taxonomy" id="3076"/>
    <lineage>
        <taxon>Eukaryota</taxon>
        <taxon>Viridiplantae</taxon>
        <taxon>Chlorophyta</taxon>
        <taxon>core chlorophytes</taxon>
        <taxon>Trebouxiophyceae</taxon>
        <taxon>Chlorellales</taxon>
        <taxon>Chlorellaceae</taxon>
        <taxon>Chlorella clade</taxon>
        <taxon>Chlorella</taxon>
    </lineage>
</organism>
<evidence type="ECO:0000256" key="6">
    <source>
        <dbReference type="SAM" id="MobiDB-lite"/>
    </source>
</evidence>
<feature type="domain" description="Apple" evidence="7">
    <location>
        <begin position="1213"/>
        <end position="1285"/>
    </location>
</feature>
<feature type="region of interest" description="Disordered" evidence="6">
    <location>
        <begin position="526"/>
        <end position="551"/>
    </location>
</feature>
<feature type="region of interest" description="Disordered" evidence="6">
    <location>
        <begin position="1156"/>
        <end position="1211"/>
    </location>
</feature>
<dbReference type="GO" id="GO:0006508">
    <property type="term" value="P:proteolysis"/>
    <property type="evidence" value="ECO:0007669"/>
    <property type="project" value="InterPro"/>
</dbReference>
<dbReference type="Pfam" id="PF01251">
    <property type="entry name" value="Ribosomal_S7e"/>
    <property type="match status" value="1"/>
</dbReference>
<sequence>MQGPRTRPAPAPASSPGHWRFLRTVATMFTARKKIVKEGGAEPSELEEQVAQALFDLEATTGLLPTLALFDLEATNAELKGDLRDLWIAGATEVDVSAARKAILIKVPYRLLKAYHKVQQRLVRELEKKFSGKDVVIVGVRRILPPAKHSRKAERPRTRTLTAVHEAYLDDLVYPTEIVGKRIRYRLDGSKVLKVLLDPKDRNSAEYKTETFAGVYKRLTGQDVAFEFPRAPSSECAAAAASLAPSDAERPAMPAKGLPSLPPPAAATSPMGPTSPLWLGPPVATPRTEKRVRFSSSTHSSLQTTENPSAAAAAAAPPPSAPAGSGLQAAVRSLDARLPLADILPLQHGEGYLVVRRRLPPAAPNGATPSAAPTVASTQPATAAAAAASSTAPRVWTAADEAHYQESLVQLRQLVALREQAWPRVEDWYNRRAQAAGAAPGAAAALPLLLRWAVAARIAALRHMQQQWQAAQACAPPPPEPVQLPALLCDQEASAVLMQLSRDGSNFTNGCQLLLLLGAVAAPAHGRRGGSGSSGGSFGMSIQQQGPAPAPAPWDAILAGGAPWMAPDRAQAAGVAVNVSRSQLFLPPGRTAFDWSFAGYQDGDAVLPSPTVAARYDVQADFGAKGDGQTDDTAALQAAVAAANAEPGIIQLPAGTYRLSRPLVVTGSGVVLRGEGEGQTKILIDRSLSDVYNATWTLDGDGNLKSFWANGGAFLQFIGEPESSRRDVLSSINEAVELGSTRLPVADASQFKEGQRVRIYVNEAPDAAERPKSAAWKQRRLQAAQRPLKPTQRLAAAQAAAAAAASLPPGPPAPVAAGIPLMGPAAADAPAPWAAAPGAWAPATAPAPAMVQAQDLSDGSSDGSDAAQQDINLNILMAPDNVLIDPVYADAVLGTSLLSGGEPWLSLEQALASDADAGVVDPSGQPTVTAWELGGDIIDNATPVQDEFQYSARVAAVGDGWIELDRELPFDIPVGVDATINAYNPSLENVGVERLTLEFDNPKPYGEHGTDRGYNGIAFTNAANVWVNQVTVANADTAISLRWVDHATLLDVTVLTTVPRAAADDASLLRQGHRALSISMSHAVLVQRFTIDALYWHDIALGRGALLNVLTGGKAVDLNLHHEFVLTGGKAVDLNLHHEFGSFGNLVSDTDAGAGSRLWQSEGSSGTGPGATFWNLRTSNAPPSGGDPSDSQPGDPAAPSPSPGSSDGFVEGCSRVEEDTALQGPSLAETSTATLRDCYTACRRRPECGAVTYVAYTYRCYLKKQAGTYTRQEQAGVQSIVVTNCPSPPPPPSGPVSCGVRQPGIEFEGGDVAPAKTVSSIDECTILCGGNNACSAFTYFKDTRKCQQKDLSGWRRVIRQGVISVLMCPGPFPVAGSDDASDAQLSRPKASPQPQRRLLAAQPQAGEGGASSSAQGAAGAASKPEPSSGSGGKVTKADLSTGDASEAQAASKLPLQNVGSDNGVRLPGGNDRAPANSVEGGSSGGSSGASSGGATSGASSGGSGGGRETVVAAIAAQPLPLPTCDFGTELNFVGAWQGDSCAESGWLVMNGDLPADLYAEQKYARTVDRPVPEGAARPRNADAAEACAGGELGGEPAECWTLLYDHCIPGYTSRNRLPRAVVYNEQRVIGGIYLAAFESGSFGSPAALPRQLSRVCVPNPAAADNEACTSLKSGDYRVHVPGFRPAGWGECDLAAAQVNFVAADVEGKTQQPTKVANSES</sequence>
<feature type="domain" description="Apple" evidence="7">
    <location>
        <begin position="1298"/>
        <end position="1358"/>
    </location>
</feature>
<proteinExistence type="inferred from homology"/>
<evidence type="ECO:0000256" key="1">
    <source>
        <dbReference type="ARBA" id="ARBA00007820"/>
    </source>
</evidence>
<dbReference type="OrthoDB" id="1724687at2759"/>
<evidence type="ECO:0000313" key="8">
    <source>
        <dbReference type="EMBL" id="PRW20374.1"/>
    </source>
</evidence>
<dbReference type="GO" id="GO:0006364">
    <property type="term" value="P:rRNA processing"/>
    <property type="evidence" value="ECO:0007669"/>
    <property type="project" value="TreeGrafter"/>
</dbReference>
<feature type="compositionally biased region" description="Gly residues" evidence="6">
    <location>
        <begin position="529"/>
        <end position="538"/>
    </location>
</feature>
<dbReference type="InterPro" id="IPR003609">
    <property type="entry name" value="Pan_app"/>
</dbReference>
<comment type="similarity">
    <text evidence="1">Belongs to the eukaryotic ribosomal protein eS7 family.</text>
</comment>
<dbReference type="GO" id="GO:0042274">
    <property type="term" value="P:ribosomal small subunit biogenesis"/>
    <property type="evidence" value="ECO:0007669"/>
    <property type="project" value="TreeGrafter"/>
</dbReference>
<protein>
    <submittedName>
        <fullName evidence="8">40S ribosomal S7 isoform B</fullName>
    </submittedName>
</protein>
<dbReference type="PROSITE" id="PS50948">
    <property type="entry name" value="PAN"/>
    <property type="match status" value="2"/>
</dbReference>
<keyword evidence="5" id="KW-0687">Ribonucleoprotein</keyword>
<evidence type="ECO:0000259" key="7">
    <source>
        <dbReference type="PROSITE" id="PS50948"/>
    </source>
</evidence>
<dbReference type="InterPro" id="IPR047861">
    <property type="entry name" value="Ribosomal_eS7_CS"/>
</dbReference>
<dbReference type="SMART" id="SM00223">
    <property type="entry name" value="APPLE"/>
    <property type="match status" value="2"/>
</dbReference>
<accession>A0A2P6TCJ6</accession>
<evidence type="ECO:0000256" key="3">
    <source>
        <dbReference type="ARBA" id="ARBA00022980"/>
    </source>
</evidence>
<dbReference type="InterPro" id="IPR024535">
    <property type="entry name" value="RHGA/B-epi-like_pectate_lyase"/>
</dbReference>
<dbReference type="InterPro" id="IPR011050">
    <property type="entry name" value="Pectin_lyase_fold/virulence"/>
</dbReference>
<feature type="compositionally biased region" description="Low complexity" evidence="6">
    <location>
        <begin position="1179"/>
        <end position="1195"/>
    </location>
</feature>
<dbReference type="PANTHER" id="PTHR11278">
    <property type="entry name" value="40S RIBOSOMAL PROTEIN S7"/>
    <property type="match status" value="1"/>
</dbReference>
<dbReference type="SUPFAM" id="SSF51126">
    <property type="entry name" value="Pectin lyase-like"/>
    <property type="match status" value="2"/>
</dbReference>
<dbReference type="GO" id="GO:0022627">
    <property type="term" value="C:cytosolic small ribosomal subunit"/>
    <property type="evidence" value="ECO:0007669"/>
    <property type="project" value="TreeGrafter"/>
</dbReference>
<keyword evidence="9" id="KW-1185">Reference proteome</keyword>
<gene>
    <name evidence="8" type="ORF">C2E21_9082</name>
</gene>
<comment type="caution">
    <text evidence="8">The sequence shown here is derived from an EMBL/GenBank/DDBJ whole genome shotgun (WGS) entry which is preliminary data.</text>
</comment>
<dbReference type="SUPFAM" id="SSF57414">
    <property type="entry name" value="Hairpin loop containing domain-like"/>
    <property type="match status" value="1"/>
</dbReference>
<dbReference type="PROSITE" id="PS00948">
    <property type="entry name" value="RIBOSOMAL_S7E"/>
    <property type="match status" value="1"/>
</dbReference>
<dbReference type="GO" id="GO:0005576">
    <property type="term" value="C:extracellular region"/>
    <property type="evidence" value="ECO:0007669"/>
    <property type="project" value="InterPro"/>
</dbReference>
<feature type="compositionally biased region" description="Gly residues" evidence="6">
    <location>
        <begin position="1481"/>
        <end position="1506"/>
    </location>
</feature>
<feature type="compositionally biased region" description="Low complexity" evidence="6">
    <location>
        <begin position="1400"/>
        <end position="1428"/>
    </location>
</feature>
<keyword evidence="4" id="KW-1015">Disulfide bond</keyword>
<evidence type="ECO:0000256" key="2">
    <source>
        <dbReference type="ARBA" id="ARBA00022737"/>
    </source>
</evidence>
<dbReference type="Proteomes" id="UP000239899">
    <property type="component" value="Unassembled WGS sequence"/>
</dbReference>
<dbReference type="Pfam" id="PF12708">
    <property type="entry name" value="Pect-lyase_RHGA_epim"/>
    <property type="match status" value="1"/>
</dbReference>
<reference evidence="8 9" key="1">
    <citation type="journal article" date="2018" name="Plant J.">
        <title>Genome sequences of Chlorella sorokiniana UTEX 1602 and Micractinium conductrix SAG 241.80: implications to maltose excretion by a green alga.</title>
        <authorList>
            <person name="Arriola M.B."/>
            <person name="Velmurugan N."/>
            <person name="Zhang Y."/>
            <person name="Plunkett M.H."/>
            <person name="Hondzo H."/>
            <person name="Barney B.M."/>
        </authorList>
    </citation>
    <scope>NUCLEOTIDE SEQUENCE [LARGE SCALE GENOMIC DNA]</scope>
    <source>
        <strain evidence="9">UTEX 1602</strain>
    </source>
</reference>
<evidence type="ECO:0000313" key="9">
    <source>
        <dbReference type="Proteomes" id="UP000239899"/>
    </source>
</evidence>
<dbReference type="GO" id="GO:0032040">
    <property type="term" value="C:small-subunit processome"/>
    <property type="evidence" value="ECO:0007669"/>
    <property type="project" value="TreeGrafter"/>
</dbReference>
<keyword evidence="3" id="KW-0689">Ribosomal protein</keyword>
<dbReference type="STRING" id="3076.A0A2P6TCJ6"/>
<name>A0A2P6TCJ6_CHLSO</name>
<dbReference type="PANTHER" id="PTHR11278:SF0">
    <property type="entry name" value="SMALL RIBOSOMAL SUBUNIT PROTEIN ES7"/>
    <property type="match status" value="1"/>
</dbReference>